<organism evidence="3 5">
    <name type="scientific">Leptospira perolatii</name>
    <dbReference type="NCBI Taxonomy" id="2023191"/>
    <lineage>
        <taxon>Bacteria</taxon>
        <taxon>Pseudomonadati</taxon>
        <taxon>Spirochaetota</taxon>
        <taxon>Spirochaetia</taxon>
        <taxon>Leptospirales</taxon>
        <taxon>Leptospiraceae</taxon>
        <taxon>Leptospira</taxon>
    </lineage>
</organism>
<dbReference type="OrthoDB" id="339035at2"/>
<dbReference type="EMBL" id="NPDZ01000001">
    <property type="protein sequence ID" value="PJZ75202.1"/>
    <property type="molecule type" value="Genomic_DNA"/>
</dbReference>
<evidence type="ECO:0000259" key="1">
    <source>
        <dbReference type="PROSITE" id="PS50801"/>
    </source>
</evidence>
<evidence type="ECO:0000313" key="3">
    <source>
        <dbReference type="EMBL" id="PJZ75202.1"/>
    </source>
</evidence>
<evidence type="ECO:0000313" key="4">
    <source>
        <dbReference type="Proteomes" id="UP000231962"/>
    </source>
</evidence>
<dbReference type="Gene3D" id="3.30.750.24">
    <property type="entry name" value="STAS domain"/>
    <property type="match status" value="1"/>
</dbReference>
<dbReference type="PROSITE" id="PS50801">
    <property type="entry name" value="STAS"/>
    <property type="match status" value="1"/>
</dbReference>
<dbReference type="InterPro" id="IPR002645">
    <property type="entry name" value="STAS_dom"/>
</dbReference>
<proteinExistence type="predicted"/>
<dbReference type="RefSeq" id="WP_100712570.1">
    <property type="nucleotide sequence ID" value="NZ_NPDY01000001.1"/>
</dbReference>
<keyword evidence="4" id="KW-1185">Reference proteome</keyword>
<accession>A0A2M9ZSW9</accession>
<evidence type="ECO:0000313" key="2">
    <source>
        <dbReference type="EMBL" id="PJZ71587.1"/>
    </source>
</evidence>
<dbReference type="SUPFAM" id="SSF52091">
    <property type="entry name" value="SpoIIaa-like"/>
    <property type="match status" value="1"/>
</dbReference>
<dbReference type="CDD" id="cd07043">
    <property type="entry name" value="STAS_anti-anti-sigma_factors"/>
    <property type="match status" value="1"/>
</dbReference>
<dbReference type="Pfam" id="PF01740">
    <property type="entry name" value="STAS"/>
    <property type="match status" value="1"/>
</dbReference>
<feature type="domain" description="STAS" evidence="1">
    <location>
        <begin position="27"/>
        <end position="99"/>
    </location>
</feature>
<dbReference type="InterPro" id="IPR036513">
    <property type="entry name" value="STAS_dom_sf"/>
</dbReference>
<reference evidence="4 5" key="1">
    <citation type="submission" date="2017-07" db="EMBL/GenBank/DDBJ databases">
        <title>Leptospira spp. isolated from tropical soils.</title>
        <authorList>
            <person name="Thibeaux R."/>
            <person name="Iraola G."/>
            <person name="Ferres I."/>
            <person name="Bierque E."/>
            <person name="Girault D."/>
            <person name="Soupe-Gilbert M.-E."/>
            <person name="Picardeau M."/>
            <person name="Goarant C."/>
        </authorList>
    </citation>
    <scope>NUCLEOTIDE SEQUENCE [LARGE SCALE GENOMIC DNA]</scope>
    <source>
        <strain evidence="3 5">FH1-B-B1</strain>
        <strain evidence="2 4">FH1-B-C1</strain>
    </source>
</reference>
<dbReference type="Proteomes" id="UP000231962">
    <property type="component" value="Unassembled WGS sequence"/>
</dbReference>
<sequence length="99" mass="11449">MNEQSNTSDTIKIEPDLASLFNDYYSFRNQLMDAIASKPSKVLIDLGRIPAMNSICISSLVWFAKEAKLASIEVEMVRIHPDLYKTFELLRVNDYFRRT</sequence>
<dbReference type="AlphaFoldDB" id="A0A2M9ZSW9"/>
<dbReference type="Proteomes" id="UP000231990">
    <property type="component" value="Unassembled WGS sequence"/>
</dbReference>
<comment type="caution">
    <text evidence="3">The sequence shown here is derived from an EMBL/GenBank/DDBJ whole genome shotgun (WGS) entry which is preliminary data.</text>
</comment>
<gene>
    <name evidence="2" type="ORF">CH360_01845</name>
    <name evidence="3" type="ORF">CH373_01845</name>
</gene>
<name>A0A2M9ZSW9_9LEPT</name>
<evidence type="ECO:0000313" key="5">
    <source>
        <dbReference type="Proteomes" id="UP000231990"/>
    </source>
</evidence>
<protein>
    <submittedName>
        <fullName evidence="3">Anti-anti-sigma factor</fullName>
    </submittedName>
</protein>
<dbReference type="EMBL" id="NPDY01000001">
    <property type="protein sequence ID" value="PJZ71587.1"/>
    <property type="molecule type" value="Genomic_DNA"/>
</dbReference>